<organism evidence="9 10">
    <name type="scientific">Edaphochlamys debaryana</name>
    <dbReference type="NCBI Taxonomy" id="47281"/>
    <lineage>
        <taxon>Eukaryota</taxon>
        <taxon>Viridiplantae</taxon>
        <taxon>Chlorophyta</taxon>
        <taxon>core chlorophytes</taxon>
        <taxon>Chlorophyceae</taxon>
        <taxon>CS clade</taxon>
        <taxon>Chlamydomonadales</taxon>
        <taxon>Chlamydomonadales incertae sedis</taxon>
        <taxon>Edaphochlamys</taxon>
    </lineage>
</organism>
<dbReference type="GO" id="GO:0005524">
    <property type="term" value="F:ATP binding"/>
    <property type="evidence" value="ECO:0007669"/>
    <property type="project" value="UniProtKB-UniRule"/>
</dbReference>
<dbReference type="PANTHER" id="PTHR44329:SF214">
    <property type="entry name" value="PROTEIN KINASE DOMAIN-CONTAINING PROTEIN"/>
    <property type="match status" value="1"/>
</dbReference>
<keyword evidence="7" id="KW-1133">Transmembrane helix</keyword>
<feature type="domain" description="Protein kinase" evidence="8">
    <location>
        <begin position="326"/>
        <end position="601"/>
    </location>
</feature>
<dbReference type="InterPro" id="IPR011009">
    <property type="entry name" value="Kinase-like_dom_sf"/>
</dbReference>
<dbReference type="InterPro" id="IPR000719">
    <property type="entry name" value="Prot_kinase_dom"/>
</dbReference>
<evidence type="ECO:0000256" key="1">
    <source>
        <dbReference type="ARBA" id="ARBA00022679"/>
    </source>
</evidence>
<dbReference type="PANTHER" id="PTHR44329">
    <property type="entry name" value="SERINE/THREONINE-PROTEIN KINASE TNNI3K-RELATED"/>
    <property type="match status" value="1"/>
</dbReference>
<sequence length="613" mass="64444">MGQTPRGPPDGKPQNVTTNLAYPCTNDTSAPLVRRCFVSVALAHDFKVAGMVNAQHNSPGALVPTNYYMAMRNVFYLCQVMVPMDCIQRDGPIACMLATLRGLNASAATQPAALSPRATPPQLPSDFALAPGPEGSGSGSDGGLSYGERAGVIAGTVIGGVAVLTAGVLAAWWSARRRRQRSAGADRTASDGAPEARGPGPLPLPKGDPAFSGTVGADTESASTPSLEPTTTGGCSRILSQPSQLSDAQTVVTRQTPYNEGLNTNACLQVPEDTCSGPGAGPGTGDAEADPEAGLSSGAGAAAEGAAERLSQGNDPWAVESDAVKLLPGPLLGKGAFAVVHAGVYRGQEVAVKLLLQGFGLQEGCPEKFKATLVSELEILARCRHPNVICLLAACLDPPRPFMVLEKMETSLDKLLYGRGEGALLPLAMVLHIAIEISKGLEYLHPTILHRDLKPANVLITDPWGPKPVVKLSDFGLSRIRASVLHTATPDAGTPAYLAPECFVVEPAAELTHKADIWSFGTLLWECLAGERPWTGATGLEVAITVTMRKQRLPLPPPWHTPGGSEYTRWPFRLVRLIGDCFESDPLRRPAAAELVKRLALVEEARRAGALDV</sequence>
<evidence type="ECO:0000313" key="10">
    <source>
        <dbReference type="Proteomes" id="UP000612055"/>
    </source>
</evidence>
<dbReference type="AlphaFoldDB" id="A0A835XMJ2"/>
<keyword evidence="1" id="KW-0808">Transferase</keyword>
<dbReference type="InterPro" id="IPR008271">
    <property type="entry name" value="Ser/Thr_kinase_AS"/>
</dbReference>
<dbReference type="SUPFAM" id="SSF56112">
    <property type="entry name" value="Protein kinase-like (PK-like)"/>
    <property type="match status" value="1"/>
</dbReference>
<dbReference type="Proteomes" id="UP000612055">
    <property type="component" value="Unassembled WGS sequence"/>
</dbReference>
<keyword evidence="2 5" id="KW-0547">Nucleotide-binding</keyword>
<feature type="region of interest" description="Disordered" evidence="6">
    <location>
        <begin position="111"/>
        <end position="143"/>
    </location>
</feature>
<protein>
    <recommendedName>
        <fullName evidence="8">Protein kinase domain-containing protein</fullName>
    </recommendedName>
</protein>
<dbReference type="OrthoDB" id="339325at2759"/>
<keyword evidence="10" id="KW-1185">Reference proteome</keyword>
<keyword evidence="3" id="KW-0418">Kinase</keyword>
<feature type="compositionally biased region" description="Gly residues" evidence="6">
    <location>
        <begin position="134"/>
        <end position="143"/>
    </location>
</feature>
<gene>
    <name evidence="9" type="ORF">HYH03_014673</name>
</gene>
<dbReference type="EMBL" id="JAEHOE010000109">
    <property type="protein sequence ID" value="KAG2486616.1"/>
    <property type="molecule type" value="Genomic_DNA"/>
</dbReference>
<evidence type="ECO:0000256" key="6">
    <source>
        <dbReference type="SAM" id="MobiDB-lite"/>
    </source>
</evidence>
<keyword evidence="7" id="KW-0472">Membrane</keyword>
<dbReference type="InterPro" id="IPR017441">
    <property type="entry name" value="Protein_kinase_ATP_BS"/>
</dbReference>
<evidence type="ECO:0000256" key="5">
    <source>
        <dbReference type="PROSITE-ProRule" id="PRU10141"/>
    </source>
</evidence>
<dbReference type="GO" id="GO:0004674">
    <property type="term" value="F:protein serine/threonine kinase activity"/>
    <property type="evidence" value="ECO:0007669"/>
    <property type="project" value="TreeGrafter"/>
</dbReference>
<dbReference type="PROSITE" id="PS50011">
    <property type="entry name" value="PROTEIN_KINASE_DOM"/>
    <property type="match status" value="1"/>
</dbReference>
<feature type="compositionally biased region" description="Low complexity" evidence="6">
    <location>
        <begin position="292"/>
        <end position="305"/>
    </location>
</feature>
<feature type="compositionally biased region" description="Polar residues" evidence="6">
    <location>
        <begin position="220"/>
        <end position="250"/>
    </location>
</feature>
<dbReference type="Gene3D" id="3.30.200.20">
    <property type="entry name" value="Phosphorylase Kinase, domain 1"/>
    <property type="match status" value="1"/>
</dbReference>
<evidence type="ECO:0000313" key="9">
    <source>
        <dbReference type="EMBL" id="KAG2486616.1"/>
    </source>
</evidence>
<feature type="binding site" evidence="5">
    <location>
        <position position="353"/>
    </location>
    <ligand>
        <name>ATP</name>
        <dbReference type="ChEBI" id="CHEBI:30616"/>
    </ligand>
</feature>
<dbReference type="PROSITE" id="PS00107">
    <property type="entry name" value="PROTEIN_KINASE_ATP"/>
    <property type="match status" value="1"/>
</dbReference>
<name>A0A835XMJ2_9CHLO</name>
<keyword evidence="4 5" id="KW-0067">ATP-binding</keyword>
<feature type="region of interest" description="Disordered" evidence="6">
    <location>
        <begin position="182"/>
        <end position="250"/>
    </location>
</feature>
<reference evidence="9" key="1">
    <citation type="journal article" date="2020" name="bioRxiv">
        <title>Comparative genomics of Chlamydomonas.</title>
        <authorList>
            <person name="Craig R.J."/>
            <person name="Hasan A.R."/>
            <person name="Ness R.W."/>
            <person name="Keightley P.D."/>
        </authorList>
    </citation>
    <scope>NUCLEOTIDE SEQUENCE</scope>
    <source>
        <strain evidence="9">CCAP 11/70</strain>
    </source>
</reference>
<proteinExistence type="predicted"/>
<evidence type="ECO:0000259" key="8">
    <source>
        <dbReference type="PROSITE" id="PS50011"/>
    </source>
</evidence>
<evidence type="ECO:0000256" key="3">
    <source>
        <dbReference type="ARBA" id="ARBA00022777"/>
    </source>
</evidence>
<keyword evidence="7" id="KW-0812">Transmembrane</keyword>
<evidence type="ECO:0000256" key="7">
    <source>
        <dbReference type="SAM" id="Phobius"/>
    </source>
</evidence>
<evidence type="ECO:0000256" key="4">
    <source>
        <dbReference type="ARBA" id="ARBA00022840"/>
    </source>
</evidence>
<dbReference type="PROSITE" id="PS00108">
    <property type="entry name" value="PROTEIN_KINASE_ST"/>
    <property type="match status" value="1"/>
</dbReference>
<dbReference type="InterPro" id="IPR051681">
    <property type="entry name" value="Ser/Thr_Kinases-Pseudokinases"/>
</dbReference>
<evidence type="ECO:0000256" key="2">
    <source>
        <dbReference type="ARBA" id="ARBA00022741"/>
    </source>
</evidence>
<dbReference type="Pfam" id="PF00069">
    <property type="entry name" value="Pkinase"/>
    <property type="match status" value="1"/>
</dbReference>
<feature type="region of interest" description="Disordered" evidence="6">
    <location>
        <begin position="263"/>
        <end position="314"/>
    </location>
</feature>
<dbReference type="Gene3D" id="1.10.510.10">
    <property type="entry name" value="Transferase(Phosphotransferase) domain 1"/>
    <property type="match status" value="1"/>
</dbReference>
<accession>A0A835XMJ2</accession>
<comment type="caution">
    <text evidence="9">The sequence shown here is derived from an EMBL/GenBank/DDBJ whole genome shotgun (WGS) entry which is preliminary data.</text>
</comment>
<feature type="transmembrane region" description="Helical" evidence="7">
    <location>
        <begin position="150"/>
        <end position="173"/>
    </location>
</feature>
<dbReference type="SMART" id="SM00220">
    <property type="entry name" value="S_TKc"/>
    <property type="match status" value="1"/>
</dbReference>